<evidence type="ECO:0000313" key="2">
    <source>
        <dbReference type="Proteomes" id="UP000478064"/>
    </source>
</evidence>
<dbReference type="EMBL" id="WIVU01000044">
    <property type="protein sequence ID" value="MQU07726.1"/>
    <property type="molecule type" value="Genomic_DNA"/>
</dbReference>
<evidence type="ECO:0000313" key="1">
    <source>
        <dbReference type="EMBL" id="MQU07726.1"/>
    </source>
</evidence>
<dbReference type="Proteomes" id="UP000478064">
    <property type="component" value="Unassembled WGS sequence"/>
</dbReference>
<proteinExistence type="predicted"/>
<accession>A0A6L5HWE2</accession>
<reference evidence="1 2" key="1">
    <citation type="submission" date="2019-10" db="EMBL/GenBank/DDBJ databases">
        <title>Evaluation of single-gene subtyping targets for Pseudomonas.</title>
        <authorList>
            <person name="Reichler S.J."/>
            <person name="Orsi R.H."/>
            <person name="Wiedmann M."/>
            <person name="Martin N.H."/>
            <person name="Murphy S.I."/>
        </authorList>
    </citation>
    <scope>NUCLEOTIDE SEQUENCE [LARGE SCALE GENOMIC DNA]</scope>
    <source>
        <strain evidence="1 2">FSL R10-1637</strain>
    </source>
</reference>
<name>A0A6L5HWE2_9PSED</name>
<comment type="caution">
    <text evidence="1">The sequence shown here is derived from an EMBL/GenBank/DDBJ whole genome shotgun (WGS) entry which is preliminary data.</text>
</comment>
<dbReference type="AlphaFoldDB" id="A0A6L5HWE2"/>
<dbReference type="RefSeq" id="WP_153374518.1">
    <property type="nucleotide sequence ID" value="NZ_WIVU01000044.1"/>
</dbReference>
<protein>
    <submittedName>
        <fullName evidence="1">Uncharacterized protein</fullName>
    </submittedName>
</protein>
<sequence length="168" mass="19740">MNIDFAIDYFEELNFNSFRPKTKFNKKLKKKSNWRLFDYTSCYDKLDIKGAKVSEIKFVFGISFANSSFREDYYLKLNAGSLDGANVIVNAKNEPKLFSLSFEPLEESDELFVTHRGFSFNLFSAYRFWFDNYKLSEGGQKSFKAFLNKSDKLSIVSEIDMRAKMLRY</sequence>
<gene>
    <name evidence="1" type="ORF">GHO27_18770</name>
</gene>
<organism evidence="1 2">
    <name type="scientific">Pseudomonas helleri</name>
    <dbReference type="NCBI Taxonomy" id="1608996"/>
    <lineage>
        <taxon>Bacteria</taxon>
        <taxon>Pseudomonadati</taxon>
        <taxon>Pseudomonadota</taxon>
        <taxon>Gammaproteobacteria</taxon>
        <taxon>Pseudomonadales</taxon>
        <taxon>Pseudomonadaceae</taxon>
        <taxon>Pseudomonas</taxon>
    </lineage>
</organism>